<feature type="region of interest" description="Disordered" evidence="1">
    <location>
        <begin position="60"/>
        <end position="82"/>
    </location>
</feature>
<sequence>MKQRKFGRWRILPKHERIDGRVVEEYEREEKGIWIGMEREERQRNRGEISVIQNKSIQCREGRRRGRKWRAAGGSSGATQARFEKRSTVTVCGGEGGKKHATIFSPPWPQNAATNSFVSMLK</sequence>
<keyword evidence="3" id="KW-1185">Reference proteome</keyword>
<name>A0ABU6QAD5_9FABA</name>
<gene>
    <name evidence="2" type="ORF">PIB30_021509</name>
</gene>
<evidence type="ECO:0000313" key="2">
    <source>
        <dbReference type="EMBL" id="MED6108214.1"/>
    </source>
</evidence>
<protein>
    <submittedName>
        <fullName evidence="2">Uncharacterized protein</fullName>
    </submittedName>
</protein>
<dbReference type="EMBL" id="JASCZI010000071">
    <property type="protein sequence ID" value="MED6108214.1"/>
    <property type="molecule type" value="Genomic_DNA"/>
</dbReference>
<comment type="caution">
    <text evidence="2">The sequence shown here is derived from an EMBL/GenBank/DDBJ whole genome shotgun (WGS) entry which is preliminary data.</text>
</comment>
<organism evidence="2 3">
    <name type="scientific">Stylosanthes scabra</name>
    <dbReference type="NCBI Taxonomy" id="79078"/>
    <lineage>
        <taxon>Eukaryota</taxon>
        <taxon>Viridiplantae</taxon>
        <taxon>Streptophyta</taxon>
        <taxon>Embryophyta</taxon>
        <taxon>Tracheophyta</taxon>
        <taxon>Spermatophyta</taxon>
        <taxon>Magnoliopsida</taxon>
        <taxon>eudicotyledons</taxon>
        <taxon>Gunneridae</taxon>
        <taxon>Pentapetalae</taxon>
        <taxon>rosids</taxon>
        <taxon>fabids</taxon>
        <taxon>Fabales</taxon>
        <taxon>Fabaceae</taxon>
        <taxon>Papilionoideae</taxon>
        <taxon>50 kb inversion clade</taxon>
        <taxon>dalbergioids sensu lato</taxon>
        <taxon>Dalbergieae</taxon>
        <taxon>Pterocarpus clade</taxon>
        <taxon>Stylosanthes</taxon>
    </lineage>
</organism>
<dbReference type="Proteomes" id="UP001341840">
    <property type="component" value="Unassembled WGS sequence"/>
</dbReference>
<proteinExistence type="predicted"/>
<evidence type="ECO:0000313" key="3">
    <source>
        <dbReference type="Proteomes" id="UP001341840"/>
    </source>
</evidence>
<evidence type="ECO:0000256" key="1">
    <source>
        <dbReference type="SAM" id="MobiDB-lite"/>
    </source>
</evidence>
<accession>A0ABU6QAD5</accession>
<reference evidence="2 3" key="1">
    <citation type="journal article" date="2023" name="Plants (Basel)">
        <title>Bridging the Gap: Combining Genomics and Transcriptomics Approaches to Understand Stylosanthes scabra, an Orphan Legume from the Brazilian Caatinga.</title>
        <authorList>
            <person name="Ferreira-Neto J.R.C."/>
            <person name="da Silva M.D."/>
            <person name="Binneck E."/>
            <person name="de Melo N.F."/>
            <person name="da Silva R.H."/>
            <person name="de Melo A.L.T.M."/>
            <person name="Pandolfi V."/>
            <person name="Bustamante F.O."/>
            <person name="Brasileiro-Vidal A.C."/>
            <person name="Benko-Iseppon A.M."/>
        </authorList>
    </citation>
    <scope>NUCLEOTIDE SEQUENCE [LARGE SCALE GENOMIC DNA]</scope>
    <source>
        <tissue evidence="2">Leaves</tissue>
    </source>
</reference>